<dbReference type="PATRIC" id="fig|1229493.5.peg.2519"/>
<name>A0A0C1W5Y6_9VIBR</name>
<feature type="transmembrane region" description="Helical" evidence="1">
    <location>
        <begin position="95"/>
        <end position="116"/>
    </location>
</feature>
<comment type="caution">
    <text evidence="2">The sequence shown here is derived from an EMBL/GenBank/DDBJ whole genome shotgun (WGS) entry which is preliminary data.</text>
</comment>
<gene>
    <name evidence="2" type="ORF">H735_16845</name>
</gene>
<organism evidence="2 3">
    <name type="scientific">Vibrio owensii CAIM 1854 = LMG 25443</name>
    <dbReference type="NCBI Taxonomy" id="1229493"/>
    <lineage>
        <taxon>Bacteria</taxon>
        <taxon>Pseudomonadati</taxon>
        <taxon>Pseudomonadota</taxon>
        <taxon>Gammaproteobacteria</taxon>
        <taxon>Vibrionales</taxon>
        <taxon>Vibrionaceae</taxon>
        <taxon>Vibrio</taxon>
    </lineage>
</organism>
<proteinExistence type="predicted"/>
<evidence type="ECO:0000256" key="1">
    <source>
        <dbReference type="SAM" id="Phobius"/>
    </source>
</evidence>
<keyword evidence="1" id="KW-1133">Transmembrane helix</keyword>
<accession>A0A0C1W5Y6</accession>
<keyword evidence="1" id="KW-0812">Transmembrane</keyword>
<dbReference type="EMBL" id="JPRD01000028">
    <property type="protein sequence ID" value="KIF51822.1"/>
    <property type="molecule type" value="Genomic_DNA"/>
</dbReference>
<evidence type="ECO:0000313" key="2">
    <source>
        <dbReference type="EMBL" id="KIF51822.1"/>
    </source>
</evidence>
<feature type="transmembrane region" description="Helical" evidence="1">
    <location>
        <begin position="176"/>
        <end position="197"/>
    </location>
</feature>
<reference evidence="2 3" key="1">
    <citation type="submission" date="2014-07" db="EMBL/GenBank/DDBJ databases">
        <title>Unique and conserved regions in Vibrio harveyi and related species in comparison with the shrimp pathogen Vibrio harveyi CAIM 1792.</title>
        <authorList>
            <person name="Espinoza-Valles I."/>
            <person name="Vora G."/>
            <person name="Leekitcharoenphon P."/>
            <person name="Ussery D."/>
            <person name="Hoj L."/>
            <person name="Gomez-Gil B."/>
        </authorList>
    </citation>
    <scope>NUCLEOTIDE SEQUENCE [LARGE SCALE GENOMIC DNA]</scope>
    <source>
        <strain evidence="3">CAIM 1854 / LMG 25443</strain>
    </source>
</reference>
<evidence type="ECO:0000313" key="3">
    <source>
        <dbReference type="Proteomes" id="UP000031586"/>
    </source>
</evidence>
<sequence length="208" mass="23695">MLTILLVALALYIFWLLFRNGPAFAERVPNKKRNWVGPTSNQKEWQGYCSEVFQPFSSQTTFYAIAYFANFVAAANAISWSIVYEGDYSVIISRFGSYFILNTYDALVISGFVALACFIINWQMAVHCAGIMSQYLVRILIINRTRFVAISLVFCSYFAYLLTVGIFWLFHDGYSIWHGLTLTPVFLLLALLLAVVLPSMKKEPAEKE</sequence>
<keyword evidence="1" id="KW-0472">Membrane</keyword>
<dbReference type="AlphaFoldDB" id="A0A0C1W5Y6"/>
<dbReference type="RefSeq" id="WP_020197288.1">
    <property type="nucleotide sequence ID" value="NZ_BAOH01000112.1"/>
</dbReference>
<feature type="transmembrane region" description="Helical" evidence="1">
    <location>
        <begin position="148"/>
        <end position="170"/>
    </location>
</feature>
<feature type="transmembrane region" description="Helical" evidence="1">
    <location>
        <begin position="62"/>
        <end position="83"/>
    </location>
</feature>
<dbReference type="Proteomes" id="UP000031586">
    <property type="component" value="Unassembled WGS sequence"/>
</dbReference>
<protein>
    <submittedName>
        <fullName evidence="2">Membrane protein</fullName>
    </submittedName>
</protein>